<accession>C2L079</accession>
<dbReference type="SUPFAM" id="SSF81301">
    <property type="entry name" value="Nucleotidyltransferase"/>
    <property type="match status" value="1"/>
</dbReference>
<dbReference type="RefSeq" id="WP_007157294.1">
    <property type="nucleotide sequence ID" value="NZ_GG668534.1"/>
</dbReference>
<dbReference type="OrthoDB" id="2351919at2"/>
<name>C2L079_9FIRM</name>
<comment type="caution">
    <text evidence="1">The sequence shown here is derived from an EMBL/GenBank/DDBJ whole genome shotgun (WGS) entry which is preliminary data.</text>
</comment>
<sequence>MLNLEEKINLLKRIAHRFKEEQIEWALGGSMMLYFKKIVPFFDDIDLMIFCSDVDRVRSILLVMGELKPENPKAKYQTKSFMEFIIEGIDVDVMAGFAIVYEGNVVDCSLEKEQIVEMLPLGTESIPLQSPLLWREYYRLMKRPNKVEMIDKALGYKSMETKCETVVAPCLPQKEEAEPS</sequence>
<gene>
    <name evidence="1" type="ORF">HMPREF6123_2148</name>
</gene>
<dbReference type="HOGENOM" id="CLU_118019_0_0_9"/>
<dbReference type="InParanoid" id="C2L079"/>
<dbReference type="AlphaFoldDB" id="C2L079"/>
<proteinExistence type="predicted"/>
<dbReference type="STRING" id="585501.HMPREF6123_2148"/>
<dbReference type="InterPro" id="IPR043519">
    <property type="entry name" value="NT_sf"/>
</dbReference>
<organism evidence="1 2">
    <name type="scientific">Oribacterium sinus F0268</name>
    <dbReference type="NCBI Taxonomy" id="585501"/>
    <lineage>
        <taxon>Bacteria</taxon>
        <taxon>Bacillati</taxon>
        <taxon>Bacillota</taxon>
        <taxon>Clostridia</taxon>
        <taxon>Lachnospirales</taxon>
        <taxon>Lachnospiraceae</taxon>
        <taxon>Oribacterium</taxon>
    </lineage>
</organism>
<evidence type="ECO:0000313" key="1">
    <source>
        <dbReference type="EMBL" id="EEJ50574.1"/>
    </source>
</evidence>
<dbReference type="eggNOG" id="ENOG5032RNW">
    <property type="taxonomic scope" value="Bacteria"/>
</dbReference>
<evidence type="ECO:0000313" key="2">
    <source>
        <dbReference type="Proteomes" id="UP000004121"/>
    </source>
</evidence>
<dbReference type="Gene3D" id="3.30.460.40">
    <property type="match status" value="1"/>
</dbReference>
<dbReference type="Proteomes" id="UP000004121">
    <property type="component" value="Unassembled WGS sequence"/>
</dbReference>
<keyword evidence="2" id="KW-1185">Reference proteome</keyword>
<protein>
    <submittedName>
        <fullName evidence="1">Uncharacterized protein</fullName>
    </submittedName>
</protein>
<reference evidence="1 2" key="1">
    <citation type="submission" date="2009-04" db="EMBL/GenBank/DDBJ databases">
        <authorList>
            <person name="Qin X."/>
            <person name="Bachman B."/>
            <person name="Battles P."/>
            <person name="Bell A."/>
            <person name="Bess C."/>
            <person name="Bickham C."/>
            <person name="Chaboub L."/>
            <person name="Chen D."/>
            <person name="Coyle M."/>
            <person name="Deiros D.R."/>
            <person name="Dinh H."/>
            <person name="Forbes L."/>
            <person name="Fowler G."/>
            <person name="Francisco L."/>
            <person name="Fu Q."/>
            <person name="Gubbala S."/>
            <person name="Hale W."/>
            <person name="Han Y."/>
            <person name="Hemphill L."/>
            <person name="Highlander S.K."/>
            <person name="Hirani K."/>
            <person name="Hogues M."/>
            <person name="Jackson L."/>
            <person name="Jakkamsetti A."/>
            <person name="Javaid M."/>
            <person name="Jiang H."/>
            <person name="Korchina V."/>
            <person name="Kovar C."/>
            <person name="Lara F."/>
            <person name="Lee S."/>
            <person name="Mata R."/>
            <person name="Mathew T."/>
            <person name="Moen C."/>
            <person name="Morales K."/>
            <person name="Munidasa M."/>
            <person name="Nazareth L."/>
            <person name="Ngo R."/>
            <person name="Nguyen L."/>
            <person name="Okwuonu G."/>
            <person name="Ongeri F."/>
            <person name="Patil S."/>
            <person name="Petrosino J."/>
            <person name="Pham C."/>
            <person name="Pham P."/>
            <person name="Pu L.-L."/>
            <person name="Puazo M."/>
            <person name="Raj R."/>
            <person name="Reid J."/>
            <person name="Rouhana J."/>
            <person name="Saada N."/>
            <person name="Shang Y."/>
            <person name="Simmons D."/>
            <person name="Thornton R."/>
            <person name="Warren J."/>
            <person name="Weissenberger G."/>
            <person name="Zhang J."/>
            <person name="Zhang L."/>
            <person name="Zhou C."/>
            <person name="Zhu D."/>
            <person name="Muzny D."/>
            <person name="Worley K."/>
            <person name="Gibbs R."/>
        </authorList>
    </citation>
    <scope>NUCLEOTIDE SEQUENCE [LARGE SCALE GENOMIC DNA]</scope>
    <source>
        <strain evidence="1 2">F0268</strain>
    </source>
</reference>
<dbReference type="EMBL" id="ACKX01000204">
    <property type="protein sequence ID" value="EEJ50574.1"/>
    <property type="molecule type" value="Genomic_DNA"/>
</dbReference>